<proteinExistence type="predicted"/>
<evidence type="ECO:0008006" key="3">
    <source>
        <dbReference type="Google" id="ProtNLM"/>
    </source>
</evidence>
<evidence type="ECO:0000313" key="2">
    <source>
        <dbReference type="Proteomes" id="UP000002210"/>
    </source>
</evidence>
<dbReference type="KEGG" id="bcx:BCA_2560"/>
<reference evidence="1 2" key="1">
    <citation type="submission" date="2009-02" db="EMBL/GenBank/DDBJ databases">
        <title>Genome sequence of Bacillus cereus 03BB102.</title>
        <authorList>
            <person name="Dodson R.J."/>
            <person name="Jackson P."/>
            <person name="Munk A.C."/>
            <person name="Brettin T."/>
            <person name="Bruce D."/>
            <person name="Detter C."/>
            <person name="Tapia R."/>
            <person name="Han C."/>
            <person name="Sutton G."/>
            <person name="Sims D."/>
        </authorList>
    </citation>
    <scope>NUCLEOTIDE SEQUENCE [LARGE SCALE GENOMIC DNA]</scope>
    <source>
        <strain evidence="1 2">03BB102</strain>
    </source>
</reference>
<accession>A0A158RLP9</accession>
<dbReference type="PATRIC" id="fig|572264.18.peg.2509"/>
<dbReference type="RefSeq" id="WP_000024963.1">
    <property type="nucleotide sequence ID" value="NC_012472.1"/>
</dbReference>
<protein>
    <recommendedName>
        <fullName evidence="3">Exosporium protein D</fullName>
    </recommendedName>
</protein>
<dbReference type="AlphaFoldDB" id="A0A158RLP9"/>
<gene>
    <name evidence="1" type="ordered locus">BCA_2560</name>
</gene>
<sequence length="288" mass="33000">MANYFYKDGKKYYKKQSYTHHPKDNCFIETHTLTGSNTALNFNVPANTTRTAFEDSTNNHNKTLLDFRIPGTSQPIEVTIRTRSSRIPITVTIVAGETRGFQVEDFQSLTLTNNTNINSSIGIFIQKTFCICCNNQNDSRNKYYKEQSNSHYQKDNCFIETHTVAGSGTTPTENVPLTIIVPPDTSRRVFEDFTNNHNKTLLQISVPEDVFPIEVTIQTRKSSTPIIATLATNETRVFQVEDFQSLTLTNNTEFINFIEVLIKKTFCICCNDRNDSCDEYYRDYECEC</sequence>
<evidence type="ECO:0000313" key="1">
    <source>
        <dbReference type="EMBL" id="ACO28092.1"/>
    </source>
</evidence>
<dbReference type="EMBL" id="CP001407">
    <property type="protein sequence ID" value="ACO28092.1"/>
    <property type="molecule type" value="Genomic_DNA"/>
</dbReference>
<organism evidence="1 2">
    <name type="scientific">Bacillus cereus (strain 03BB102)</name>
    <dbReference type="NCBI Taxonomy" id="572264"/>
    <lineage>
        <taxon>Bacteria</taxon>
        <taxon>Bacillati</taxon>
        <taxon>Bacillota</taxon>
        <taxon>Bacilli</taxon>
        <taxon>Bacillales</taxon>
        <taxon>Bacillaceae</taxon>
        <taxon>Bacillus</taxon>
        <taxon>Bacillus cereus group</taxon>
    </lineage>
</organism>
<dbReference type="Proteomes" id="UP000002210">
    <property type="component" value="Chromosome"/>
</dbReference>
<name>A0A158RLP9_BACC3</name>